<evidence type="ECO:0000313" key="5">
    <source>
        <dbReference type="Proteomes" id="UP000682134"/>
    </source>
</evidence>
<organism evidence="4 5">
    <name type="scientific">Gottfriedia endophytica</name>
    <dbReference type="NCBI Taxonomy" id="2820819"/>
    <lineage>
        <taxon>Bacteria</taxon>
        <taxon>Bacillati</taxon>
        <taxon>Bacillota</taxon>
        <taxon>Bacilli</taxon>
        <taxon>Bacillales</taxon>
        <taxon>Bacillaceae</taxon>
        <taxon>Gottfriedia</taxon>
    </lineage>
</organism>
<evidence type="ECO:0000256" key="1">
    <source>
        <dbReference type="ARBA" id="ARBA00010792"/>
    </source>
</evidence>
<keyword evidence="2" id="KW-0472">Membrane</keyword>
<dbReference type="Pfam" id="PF09335">
    <property type="entry name" value="VTT_dom"/>
    <property type="match status" value="1"/>
</dbReference>
<feature type="transmembrane region" description="Helical" evidence="2">
    <location>
        <begin position="111"/>
        <end position="127"/>
    </location>
</feature>
<dbReference type="GO" id="GO:0005886">
    <property type="term" value="C:plasma membrane"/>
    <property type="evidence" value="ECO:0007669"/>
    <property type="project" value="TreeGrafter"/>
</dbReference>
<comment type="similarity">
    <text evidence="1">Belongs to the DedA family.</text>
</comment>
<dbReference type="EMBL" id="JAGIYQ010000002">
    <property type="protein sequence ID" value="MBP0724131.1"/>
    <property type="molecule type" value="Genomic_DNA"/>
</dbReference>
<keyword evidence="2" id="KW-1133">Transmembrane helix</keyword>
<gene>
    <name evidence="4" type="ORF">J5Y03_02900</name>
</gene>
<dbReference type="AlphaFoldDB" id="A0A940NKE5"/>
<dbReference type="Proteomes" id="UP000682134">
    <property type="component" value="Unassembled WGS sequence"/>
</dbReference>
<dbReference type="InterPro" id="IPR051311">
    <property type="entry name" value="DedA_domain"/>
</dbReference>
<proteinExistence type="inferred from homology"/>
<accession>A0A940NKE5</accession>
<name>A0A940NKE5_9BACI</name>
<feature type="domain" description="VTT" evidence="3">
    <location>
        <begin position="5"/>
        <end position="131"/>
    </location>
</feature>
<feature type="transmembrane region" description="Helical" evidence="2">
    <location>
        <begin position="25"/>
        <end position="47"/>
    </location>
</feature>
<comment type="caution">
    <text evidence="4">The sequence shown here is derived from an EMBL/GenBank/DDBJ whole genome shotgun (WGS) entry which is preliminary data.</text>
</comment>
<evidence type="ECO:0000259" key="3">
    <source>
        <dbReference type="Pfam" id="PF09335"/>
    </source>
</evidence>
<dbReference type="PANTHER" id="PTHR42709:SF8">
    <property type="entry name" value="UNDECAPRENYL PHOSPHATE TRANSPORTER A"/>
    <property type="match status" value="1"/>
</dbReference>
<keyword evidence="5" id="KW-1185">Reference proteome</keyword>
<dbReference type="InterPro" id="IPR032816">
    <property type="entry name" value="VTT_dom"/>
</dbReference>
<evidence type="ECO:0000256" key="2">
    <source>
        <dbReference type="SAM" id="Phobius"/>
    </source>
</evidence>
<evidence type="ECO:0000313" key="4">
    <source>
        <dbReference type="EMBL" id="MBP0724131.1"/>
    </source>
</evidence>
<sequence length="172" mass="19428">MIEVIPSEIVLSYAGFLIAQGHINFWGAMIAGIIGGTIAQIFLYWIGAYGGRAFIEKYGKYILINKNHLAIAEKWFEKYGVGVIFTARFIPVVRHAISIPAGIARMSLSKFTFYTVLAMIPWAYMFILIGENLGKNWDKAKSIIAPYTPYIMIGAVILLLVYLLVKRRFKKK</sequence>
<reference evidence="4" key="1">
    <citation type="submission" date="2021-04" db="EMBL/GenBank/DDBJ databases">
        <title>Genome seq and assembly of Bacillus sp.</title>
        <authorList>
            <person name="Chhetri G."/>
        </authorList>
    </citation>
    <scope>NUCLEOTIDE SEQUENCE</scope>
    <source>
        <strain evidence="4">RG28</strain>
    </source>
</reference>
<protein>
    <submittedName>
        <fullName evidence="4">DedA family protein</fullName>
    </submittedName>
</protein>
<feature type="transmembrane region" description="Helical" evidence="2">
    <location>
        <begin position="147"/>
        <end position="165"/>
    </location>
</feature>
<dbReference type="PANTHER" id="PTHR42709">
    <property type="entry name" value="ALKALINE PHOSPHATASE LIKE PROTEIN"/>
    <property type="match status" value="1"/>
</dbReference>
<keyword evidence="2" id="KW-0812">Transmembrane</keyword>